<dbReference type="RefSeq" id="WP_101343566.1">
    <property type="nucleotide sequence ID" value="NZ_PJAI02000014.1"/>
</dbReference>
<dbReference type="EMBL" id="PJAI02000014">
    <property type="protein sequence ID" value="TYK65099.1"/>
    <property type="molecule type" value="Genomic_DNA"/>
</dbReference>
<evidence type="ECO:0000256" key="5">
    <source>
        <dbReference type="ARBA" id="ARBA00022764"/>
    </source>
</evidence>
<feature type="domain" description="Cytochrome c" evidence="10">
    <location>
        <begin position="213"/>
        <end position="328"/>
    </location>
</feature>
<dbReference type="PIRSF" id="PIRSF000294">
    <property type="entry name" value="Cytochrome-c_peroxidase"/>
    <property type="match status" value="1"/>
</dbReference>
<evidence type="ECO:0000256" key="2">
    <source>
        <dbReference type="ARBA" id="ARBA00022617"/>
    </source>
</evidence>
<proteinExistence type="predicted"/>
<evidence type="ECO:0000256" key="4">
    <source>
        <dbReference type="ARBA" id="ARBA00022729"/>
    </source>
</evidence>
<keyword evidence="12" id="KW-1185">Reference proteome</keyword>
<accession>A0ABY3MV82</accession>
<protein>
    <submittedName>
        <fullName evidence="11">Cytochrome-c peroxidase</fullName>
    </submittedName>
</protein>
<feature type="transmembrane region" description="Helical" evidence="9">
    <location>
        <begin position="6"/>
        <end position="27"/>
    </location>
</feature>
<dbReference type="GO" id="GO:0004601">
    <property type="term" value="F:peroxidase activity"/>
    <property type="evidence" value="ECO:0007669"/>
    <property type="project" value="UniProtKB-KW"/>
</dbReference>
<dbReference type="InterPro" id="IPR051395">
    <property type="entry name" value="Cytochrome_c_Peroxidase/MauG"/>
</dbReference>
<keyword evidence="7 8" id="KW-0408">Iron</keyword>
<keyword evidence="4" id="KW-0732">Signal</keyword>
<dbReference type="Pfam" id="PF03150">
    <property type="entry name" value="CCP_MauG"/>
    <property type="match status" value="1"/>
</dbReference>
<dbReference type="InterPro" id="IPR026259">
    <property type="entry name" value="MauG/Cytc_peroxidase"/>
</dbReference>
<dbReference type="PANTHER" id="PTHR30600:SF7">
    <property type="entry name" value="CYTOCHROME C PEROXIDASE-RELATED"/>
    <property type="match status" value="1"/>
</dbReference>
<evidence type="ECO:0000256" key="3">
    <source>
        <dbReference type="ARBA" id="ARBA00022723"/>
    </source>
</evidence>
<name>A0ABY3MV82_9GAMM</name>
<keyword evidence="3 8" id="KW-0479">Metal-binding</keyword>
<keyword evidence="6" id="KW-0560">Oxidoreductase</keyword>
<dbReference type="InterPro" id="IPR009056">
    <property type="entry name" value="Cyt_c-like_dom"/>
</dbReference>
<dbReference type="InterPro" id="IPR036909">
    <property type="entry name" value="Cyt_c-like_dom_sf"/>
</dbReference>
<evidence type="ECO:0000259" key="10">
    <source>
        <dbReference type="PROSITE" id="PS51007"/>
    </source>
</evidence>
<evidence type="ECO:0000256" key="6">
    <source>
        <dbReference type="ARBA" id="ARBA00023002"/>
    </source>
</evidence>
<evidence type="ECO:0000256" key="8">
    <source>
        <dbReference type="PROSITE-ProRule" id="PRU00433"/>
    </source>
</evidence>
<comment type="subcellular location">
    <subcellularLocation>
        <location evidence="1">Periplasm</location>
    </subcellularLocation>
</comment>
<organism evidence="11 12">
    <name type="scientific">Colwellia echini</name>
    <dbReference type="NCBI Taxonomy" id="1982103"/>
    <lineage>
        <taxon>Bacteria</taxon>
        <taxon>Pseudomonadati</taxon>
        <taxon>Pseudomonadota</taxon>
        <taxon>Gammaproteobacteria</taxon>
        <taxon>Alteromonadales</taxon>
        <taxon>Colwelliaceae</taxon>
        <taxon>Colwellia</taxon>
    </lineage>
</organism>
<comment type="caution">
    <text evidence="11">The sequence shown here is derived from an EMBL/GenBank/DDBJ whole genome shotgun (WGS) entry which is preliminary data.</text>
</comment>
<dbReference type="Gene3D" id="1.10.760.10">
    <property type="entry name" value="Cytochrome c-like domain"/>
    <property type="match status" value="2"/>
</dbReference>
<evidence type="ECO:0000256" key="1">
    <source>
        <dbReference type="ARBA" id="ARBA00004418"/>
    </source>
</evidence>
<keyword evidence="5" id="KW-0574">Periplasm</keyword>
<dbReference type="PROSITE" id="PS51007">
    <property type="entry name" value="CYTC"/>
    <property type="match status" value="2"/>
</dbReference>
<gene>
    <name evidence="11" type="ORF">CWS31_012450</name>
</gene>
<evidence type="ECO:0000256" key="7">
    <source>
        <dbReference type="ARBA" id="ARBA00023004"/>
    </source>
</evidence>
<keyword evidence="2 8" id="KW-0349">Heme</keyword>
<evidence type="ECO:0000313" key="11">
    <source>
        <dbReference type="EMBL" id="TYK65099.1"/>
    </source>
</evidence>
<feature type="domain" description="Cytochrome c" evidence="10">
    <location>
        <begin position="62"/>
        <end position="194"/>
    </location>
</feature>
<sequence length="335" mass="37758">MDKKYYIALMIALLLSSLFPILFYIYLDDNKVEHNYIETEYYFEHVEGAIQPIPRSMTIDKDWLILGKALFHSPLLSKDNTISCSSCHMVDFGGDDGFPLSLGVNNAQGVRNSPTVLNASLNFRQFWDGRASSLAEQAARPIHNPIEMATSWEEVIPKLKNNPYFSKTFNQLSPSGITADNVIKAITIYEESLITPNSPIDNYLLGDKNALTEQQIRGLSLFTDYGCSTCHQGRNIGGNIYQKLGRIDIIPEVLTHDFGRFQLTNQNNDKYVFKVPSLRNIADTAPYFHNGAIYNLSDAVRIMARTQLARELTDNEVEDIVALLQSFSAKTIKVE</sequence>
<dbReference type="PANTHER" id="PTHR30600">
    <property type="entry name" value="CYTOCHROME C PEROXIDASE-RELATED"/>
    <property type="match status" value="1"/>
</dbReference>
<keyword evidence="11" id="KW-0575">Peroxidase</keyword>
<reference evidence="11 12" key="1">
    <citation type="submission" date="2019-08" db="EMBL/GenBank/DDBJ databases">
        <title>Microbe sample from Colwellia echini.</title>
        <authorList>
            <person name="Christiansen L."/>
            <person name="Pathiraja D."/>
            <person name="Schultz-Johansen M."/>
            <person name="Choi I.-G."/>
            <person name="Stougaard P."/>
        </authorList>
    </citation>
    <scope>NUCLEOTIDE SEQUENCE [LARGE SCALE GENOMIC DNA]</scope>
    <source>
        <strain evidence="11 12">A3</strain>
    </source>
</reference>
<keyword evidence="9" id="KW-1133">Transmembrane helix</keyword>
<evidence type="ECO:0000313" key="12">
    <source>
        <dbReference type="Proteomes" id="UP000815846"/>
    </source>
</evidence>
<dbReference type="SUPFAM" id="SSF46626">
    <property type="entry name" value="Cytochrome c"/>
    <property type="match status" value="2"/>
</dbReference>
<dbReference type="Pfam" id="PF00034">
    <property type="entry name" value="Cytochrom_C"/>
    <property type="match status" value="1"/>
</dbReference>
<evidence type="ECO:0000256" key="9">
    <source>
        <dbReference type="SAM" id="Phobius"/>
    </source>
</evidence>
<keyword evidence="9" id="KW-0812">Transmembrane</keyword>
<dbReference type="InterPro" id="IPR004852">
    <property type="entry name" value="Di-haem_cyt_c_peroxidsae"/>
</dbReference>
<keyword evidence="9" id="KW-0472">Membrane</keyword>
<dbReference type="Proteomes" id="UP000815846">
    <property type="component" value="Unassembled WGS sequence"/>
</dbReference>